<gene>
    <name evidence="8" type="ORF">AB0H72_27600</name>
</gene>
<dbReference type="PROSITE" id="PS50968">
    <property type="entry name" value="BIOTINYL_LIPOYL"/>
    <property type="match status" value="1"/>
</dbReference>
<protein>
    <recommendedName>
        <fullName evidence="6">Dihydrolipoamide acetyltransferase component of pyruvate dehydrogenase complex</fullName>
        <ecNumber evidence="6">2.3.1.-</ecNumber>
    </recommendedName>
</protein>
<dbReference type="SUPFAM" id="SSF52777">
    <property type="entry name" value="CoA-dependent acyltransferases"/>
    <property type="match status" value="1"/>
</dbReference>
<dbReference type="Gene3D" id="2.40.50.100">
    <property type="match status" value="1"/>
</dbReference>
<keyword evidence="3 6" id="KW-0808">Transferase</keyword>
<dbReference type="Pfam" id="PF00364">
    <property type="entry name" value="Biotin_lipoyl"/>
    <property type="match status" value="1"/>
</dbReference>
<dbReference type="PROSITE" id="PS00189">
    <property type="entry name" value="LIPOYL"/>
    <property type="match status" value="1"/>
</dbReference>
<dbReference type="InterPro" id="IPR001078">
    <property type="entry name" value="2-oxoacid_DH_actylTfrase"/>
</dbReference>
<dbReference type="EMBL" id="JBFAIH010000019">
    <property type="protein sequence ID" value="MEV0366466.1"/>
    <property type="molecule type" value="Genomic_DNA"/>
</dbReference>
<keyword evidence="9" id="KW-1185">Reference proteome</keyword>
<evidence type="ECO:0000313" key="9">
    <source>
        <dbReference type="Proteomes" id="UP001551658"/>
    </source>
</evidence>
<dbReference type="InterPro" id="IPR011053">
    <property type="entry name" value="Single_hybrid_motif"/>
</dbReference>
<dbReference type="Gene3D" id="3.30.559.10">
    <property type="entry name" value="Chloramphenicol acetyltransferase-like domain"/>
    <property type="match status" value="1"/>
</dbReference>
<reference evidence="8 9" key="1">
    <citation type="submission" date="2024-06" db="EMBL/GenBank/DDBJ databases">
        <title>The Natural Products Discovery Center: Release of the First 8490 Sequenced Strains for Exploring Actinobacteria Biosynthetic Diversity.</title>
        <authorList>
            <person name="Kalkreuter E."/>
            <person name="Kautsar S.A."/>
            <person name="Yang D."/>
            <person name="Bader C.D."/>
            <person name="Teijaro C.N."/>
            <person name="Fluegel L."/>
            <person name="Davis C.M."/>
            <person name="Simpson J.R."/>
            <person name="Lauterbach L."/>
            <person name="Steele A.D."/>
            <person name="Gui C."/>
            <person name="Meng S."/>
            <person name="Li G."/>
            <person name="Viehrig K."/>
            <person name="Ye F."/>
            <person name="Su P."/>
            <person name="Kiefer A.F."/>
            <person name="Nichols A."/>
            <person name="Cepeda A.J."/>
            <person name="Yan W."/>
            <person name="Fan B."/>
            <person name="Jiang Y."/>
            <person name="Adhikari A."/>
            <person name="Zheng C.-J."/>
            <person name="Schuster L."/>
            <person name="Cowan T.M."/>
            <person name="Smanski M.J."/>
            <person name="Chevrette M.G."/>
            <person name="De Carvalho L.P.S."/>
            <person name="Shen B."/>
        </authorList>
    </citation>
    <scope>NUCLEOTIDE SEQUENCE [LARGE SCALE GENOMIC DNA]</scope>
    <source>
        <strain evidence="8 9">NPDC050671</strain>
    </source>
</reference>
<comment type="cofactor">
    <cofactor evidence="1 6">
        <name>(R)-lipoate</name>
        <dbReference type="ChEBI" id="CHEBI:83088"/>
    </cofactor>
</comment>
<sequence length="380" mass="40055">MSSTAHTVALPALGEAVTEATITRWLKNVGDHVDENEPLLEVATDKVDTEIVSPATGILSEILYDEDSTVAVGDTIATLTETAPAHPEITPSSAPGTTLQTPDDVELALSRDPEPPAAAHELPLAPAVTAVAGAPMRTRTEKLSRVRRTIAARMLASLHTSAQLTTVIEADLTEVAALRAQTKDDFYARTGHKLTFLPFVTMAAVQAMAEHPVINSALDAECTTVTYHDAVHLGIAVDSPKGLMVPVVRDAHRLTLAGLTAAISQSADAVRTGTITPDALTGGTFTITNTGSRGALFDTPILNRPQSAILGVGSIVERLIPERDTDGNLLIRARSMAYLALSYDHRIIDGADAARYLVSVRTRLEDPRGAGSDGPSWSGA</sequence>
<dbReference type="RefSeq" id="WP_357984498.1">
    <property type="nucleotide sequence ID" value="NZ_JBFAIH010000019.1"/>
</dbReference>
<dbReference type="SUPFAM" id="SSF51230">
    <property type="entry name" value="Single hybrid motif"/>
    <property type="match status" value="1"/>
</dbReference>
<proteinExistence type="inferred from homology"/>
<dbReference type="CDD" id="cd06849">
    <property type="entry name" value="lipoyl_domain"/>
    <property type="match status" value="1"/>
</dbReference>
<dbReference type="InterPro" id="IPR023213">
    <property type="entry name" value="CAT-like_dom_sf"/>
</dbReference>
<organism evidence="8 9">
    <name type="scientific">Nocardia fusca</name>
    <dbReference type="NCBI Taxonomy" id="941183"/>
    <lineage>
        <taxon>Bacteria</taxon>
        <taxon>Bacillati</taxon>
        <taxon>Actinomycetota</taxon>
        <taxon>Actinomycetes</taxon>
        <taxon>Mycobacteriales</taxon>
        <taxon>Nocardiaceae</taxon>
        <taxon>Nocardia</taxon>
    </lineage>
</organism>
<dbReference type="InterPro" id="IPR050743">
    <property type="entry name" value="2-oxoacid_DH_E2_comp"/>
</dbReference>
<evidence type="ECO:0000259" key="7">
    <source>
        <dbReference type="PROSITE" id="PS50968"/>
    </source>
</evidence>
<evidence type="ECO:0000256" key="6">
    <source>
        <dbReference type="RuleBase" id="RU003423"/>
    </source>
</evidence>
<evidence type="ECO:0000256" key="2">
    <source>
        <dbReference type="ARBA" id="ARBA00007317"/>
    </source>
</evidence>
<evidence type="ECO:0000256" key="3">
    <source>
        <dbReference type="ARBA" id="ARBA00022679"/>
    </source>
</evidence>
<keyword evidence="4 6" id="KW-0450">Lipoyl</keyword>
<comment type="similarity">
    <text evidence="2 6">Belongs to the 2-oxoacid dehydrogenase family.</text>
</comment>
<evidence type="ECO:0000256" key="5">
    <source>
        <dbReference type="ARBA" id="ARBA00023315"/>
    </source>
</evidence>
<dbReference type="PANTHER" id="PTHR43178:SF5">
    <property type="entry name" value="LIPOAMIDE ACYLTRANSFERASE COMPONENT OF BRANCHED-CHAIN ALPHA-KETO ACID DEHYDROGENASE COMPLEX, MITOCHONDRIAL"/>
    <property type="match status" value="1"/>
</dbReference>
<dbReference type="InterPro" id="IPR003016">
    <property type="entry name" value="2-oxoA_DH_lipoyl-BS"/>
</dbReference>
<comment type="caution">
    <text evidence="8">The sequence shown here is derived from an EMBL/GenBank/DDBJ whole genome shotgun (WGS) entry which is preliminary data.</text>
</comment>
<evidence type="ECO:0000256" key="1">
    <source>
        <dbReference type="ARBA" id="ARBA00001938"/>
    </source>
</evidence>
<keyword evidence="5 6" id="KW-0012">Acyltransferase</keyword>
<feature type="domain" description="Lipoyl-binding" evidence="7">
    <location>
        <begin position="5"/>
        <end position="80"/>
    </location>
</feature>
<name>A0ABV3FFJ9_9NOCA</name>
<evidence type="ECO:0000313" key="8">
    <source>
        <dbReference type="EMBL" id="MEV0366466.1"/>
    </source>
</evidence>
<dbReference type="Proteomes" id="UP001551658">
    <property type="component" value="Unassembled WGS sequence"/>
</dbReference>
<dbReference type="EC" id="2.3.1.-" evidence="6"/>
<accession>A0ABV3FFJ9</accession>
<dbReference type="PANTHER" id="PTHR43178">
    <property type="entry name" value="DIHYDROLIPOAMIDE ACETYLTRANSFERASE COMPONENT OF PYRUVATE DEHYDROGENASE COMPLEX"/>
    <property type="match status" value="1"/>
</dbReference>
<dbReference type="InterPro" id="IPR000089">
    <property type="entry name" value="Biotin_lipoyl"/>
</dbReference>
<evidence type="ECO:0000256" key="4">
    <source>
        <dbReference type="ARBA" id="ARBA00022823"/>
    </source>
</evidence>
<dbReference type="Pfam" id="PF00198">
    <property type="entry name" value="2-oxoacid_dh"/>
    <property type="match status" value="1"/>
</dbReference>